<keyword evidence="1" id="KW-1133">Transmembrane helix</keyword>
<sequence length="101" mass="11701">MEELIILVCLFVAAIFMKIRYRPILYHSEKERVLVSLVILAVMISWELVSTRAAVWLYPGPGLLGVLILGLPVELYIFYLVLPYFAFTVFELIHKKMDKRG</sequence>
<evidence type="ECO:0008006" key="4">
    <source>
        <dbReference type="Google" id="ProtNLM"/>
    </source>
</evidence>
<gene>
    <name evidence="2" type="ORF">A2831_00920</name>
</gene>
<evidence type="ECO:0000313" key="3">
    <source>
        <dbReference type="Proteomes" id="UP000177507"/>
    </source>
</evidence>
<protein>
    <recommendedName>
        <fullName evidence="4">Lycopene cyclase domain-containing protein</fullName>
    </recommendedName>
</protein>
<feature type="transmembrane region" description="Helical" evidence="1">
    <location>
        <begin position="5"/>
        <end position="21"/>
    </location>
</feature>
<evidence type="ECO:0000256" key="1">
    <source>
        <dbReference type="SAM" id="Phobius"/>
    </source>
</evidence>
<dbReference type="AlphaFoldDB" id="A0A1F8EUP8"/>
<name>A0A1F8EUP8_9BACT</name>
<accession>A0A1F8EUP8</accession>
<proteinExistence type="predicted"/>
<feature type="transmembrane region" description="Helical" evidence="1">
    <location>
        <begin position="33"/>
        <end position="55"/>
    </location>
</feature>
<dbReference type="EMBL" id="MGJI01000019">
    <property type="protein sequence ID" value="OGN04563.1"/>
    <property type="molecule type" value="Genomic_DNA"/>
</dbReference>
<organism evidence="2 3">
    <name type="scientific">Candidatus Yanofskybacteria bacterium RIFCSPHIGHO2_01_FULL_44_17</name>
    <dbReference type="NCBI Taxonomy" id="1802668"/>
    <lineage>
        <taxon>Bacteria</taxon>
        <taxon>Candidatus Yanofskyibacteriota</taxon>
    </lineage>
</organism>
<keyword evidence="1" id="KW-0812">Transmembrane</keyword>
<comment type="caution">
    <text evidence="2">The sequence shown here is derived from an EMBL/GenBank/DDBJ whole genome shotgun (WGS) entry which is preliminary data.</text>
</comment>
<reference evidence="2 3" key="1">
    <citation type="journal article" date="2016" name="Nat. Commun.">
        <title>Thousands of microbial genomes shed light on interconnected biogeochemical processes in an aquifer system.</title>
        <authorList>
            <person name="Anantharaman K."/>
            <person name="Brown C.T."/>
            <person name="Hug L.A."/>
            <person name="Sharon I."/>
            <person name="Castelle C.J."/>
            <person name="Probst A.J."/>
            <person name="Thomas B.C."/>
            <person name="Singh A."/>
            <person name="Wilkins M.J."/>
            <person name="Karaoz U."/>
            <person name="Brodie E.L."/>
            <person name="Williams K.H."/>
            <person name="Hubbard S.S."/>
            <person name="Banfield J.F."/>
        </authorList>
    </citation>
    <scope>NUCLEOTIDE SEQUENCE [LARGE SCALE GENOMIC DNA]</scope>
</reference>
<evidence type="ECO:0000313" key="2">
    <source>
        <dbReference type="EMBL" id="OGN04563.1"/>
    </source>
</evidence>
<dbReference type="Proteomes" id="UP000177507">
    <property type="component" value="Unassembled WGS sequence"/>
</dbReference>
<keyword evidence="1" id="KW-0472">Membrane</keyword>
<feature type="transmembrane region" description="Helical" evidence="1">
    <location>
        <begin position="75"/>
        <end position="93"/>
    </location>
</feature>